<evidence type="ECO:0000259" key="16">
    <source>
        <dbReference type="PROSITE" id="PS51786"/>
    </source>
</evidence>
<comment type="similarity">
    <text evidence="9 10 13 14">Belongs to the peptidase S16 family.</text>
</comment>
<dbReference type="EMBL" id="CP012332">
    <property type="protein sequence ID" value="AKU93041.1"/>
    <property type="molecule type" value="Genomic_DNA"/>
</dbReference>
<dbReference type="PIRSF" id="PIRSF001174">
    <property type="entry name" value="Lon_proteas"/>
    <property type="match status" value="1"/>
</dbReference>
<evidence type="ECO:0000256" key="4">
    <source>
        <dbReference type="ARBA" id="ARBA00022741"/>
    </source>
</evidence>
<dbReference type="InterPro" id="IPR027065">
    <property type="entry name" value="Lon_Prtase"/>
</dbReference>
<dbReference type="EC" id="3.4.21.53" evidence="9 10"/>
<dbReference type="InterPro" id="IPR003593">
    <property type="entry name" value="AAA+_ATPase"/>
</dbReference>
<dbReference type="Gene3D" id="3.40.50.300">
    <property type="entry name" value="P-loop containing nucleotide triphosphate hydrolases"/>
    <property type="match status" value="1"/>
</dbReference>
<evidence type="ECO:0000313" key="19">
    <source>
        <dbReference type="Proteomes" id="UP000055590"/>
    </source>
</evidence>
<dbReference type="Gene3D" id="2.30.130.40">
    <property type="entry name" value="LON domain-like"/>
    <property type="match status" value="1"/>
</dbReference>
<dbReference type="NCBIfam" id="TIGR00763">
    <property type="entry name" value="lon"/>
    <property type="match status" value="1"/>
</dbReference>
<gene>
    <name evidence="9" type="primary">lon</name>
    <name evidence="18" type="ORF">AKJ08_3428</name>
</gene>
<evidence type="ECO:0000256" key="7">
    <source>
        <dbReference type="ARBA" id="ARBA00022840"/>
    </source>
</evidence>
<name>A0A0K1PI07_9BACT</name>
<dbReference type="InterPro" id="IPR046336">
    <property type="entry name" value="Lon_prtase_N_sf"/>
</dbReference>
<dbReference type="CDD" id="cd19500">
    <property type="entry name" value="RecA-like_Lon"/>
    <property type="match status" value="1"/>
</dbReference>
<dbReference type="Gene3D" id="3.30.230.10">
    <property type="match status" value="1"/>
</dbReference>
<dbReference type="PROSITE" id="PS51787">
    <property type="entry name" value="LON_N"/>
    <property type="match status" value="1"/>
</dbReference>
<feature type="domain" description="Lon proteolytic" evidence="16">
    <location>
        <begin position="600"/>
        <end position="781"/>
    </location>
</feature>
<dbReference type="OrthoDB" id="9803599at2"/>
<comment type="function">
    <text evidence="9">ATP-dependent serine protease that mediates the selective degradation of mutant and abnormal proteins as well as certain short-lived regulatory proteins. Required for cellular homeostasis and for survival from DNA damage and developmental changes induced by stress. Degrades polypeptides processively to yield small peptide fragments that are 5 to 10 amino acids long. Binds to DNA in a double-stranded, site-specific manner.</text>
</comment>
<comment type="subcellular location">
    <subcellularLocation>
        <location evidence="1 9 10">Cytoplasm</location>
    </subcellularLocation>
</comment>
<dbReference type="GO" id="GO:0004176">
    <property type="term" value="F:ATP-dependent peptidase activity"/>
    <property type="evidence" value="ECO:0007669"/>
    <property type="project" value="UniProtKB-UniRule"/>
</dbReference>
<dbReference type="SUPFAM" id="SSF52540">
    <property type="entry name" value="P-loop containing nucleoside triphosphate hydrolases"/>
    <property type="match status" value="1"/>
</dbReference>
<evidence type="ECO:0000259" key="17">
    <source>
        <dbReference type="PROSITE" id="PS51787"/>
    </source>
</evidence>
<evidence type="ECO:0000256" key="8">
    <source>
        <dbReference type="ARBA" id="ARBA00023016"/>
    </source>
</evidence>
<evidence type="ECO:0000256" key="6">
    <source>
        <dbReference type="ARBA" id="ARBA00022825"/>
    </source>
</evidence>
<dbReference type="SMART" id="SM00382">
    <property type="entry name" value="AAA"/>
    <property type="match status" value="1"/>
</dbReference>
<dbReference type="InterPro" id="IPR027417">
    <property type="entry name" value="P-loop_NTPase"/>
</dbReference>
<evidence type="ECO:0000256" key="3">
    <source>
        <dbReference type="ARBA" id="ARBA00022670"/>
    </source>
</evidence>
<dbReference type="FunFam" id="3.40.50.300:FF:000382">
    <property type="entry name" value="Lon protease homolog 2, peroxisomal"/>
    <property type="match status" value="1"/>
</dbReference>
<feature type="binding site" evidence="9 12">
    <location>
        <begin position="364"/>
        <end position="371"/>
    </location>
    <ligand>
        <name>ATP</name>
        <dbReference type="ChEBI" id="CHEBI:30616"/>
    </ligand>
</feature>
<dbReference type="GO" id="GO:0043565">
    <property type="term" value="F:sequence-specific DNA binding"/>
    <property type="evidence" value="ECO:0007669"/>
    <property type="project" value="UniProtKB-UniRule"/>
</dbReference>
<keyword evidence="7 9" id="KW-0067">ATP-binding</keyword>
<dbReference type="Pfam" id="PF22667">
    <property type="entry name" value="Lon_lid"/>
    <property type="match status" value="1"/>
</dbReference>
<dbReference type="GO" id="GO:0016887">
    <property type="term" value="F:ATP hydrolysis activity"/>
    <property type="evidence" value="ECO:0007669"/>
    <property type="project" value="UniProtKB-UniRule"/>
</dbReference>
<keyword evidence="15" id="KW-0175">Coiled coil</keyword>
<dbReference type="SUPFAM" id="SSF88697">
    <property type="entry name" value="PUA domain-like"/>
    <property type="match status" value="1"/>
</dbReference>
<keyword evidence="3 9" id="KW-0645">Protease</keyword>
<dbReference type="Pfam" id="PF02190">
    <property type="entry name" value="LON_substr_bdg"/>
    <property type="match status" value="1"/>
</dbReference>
<dbReference type="InterPro" id="IPR015947">
    <property type="entry name" value="PUA-like_sf"/>
</dbReference>
<dbReference type="GO" id="GO:0005737">
    <property type="term" value="C:cytoplasm"/>
    <property type="evidence" value="ECO:0007669"/>
    <property type="project" value="UniProtKB-SubCell"/>
</dbReference>
<dbReference type="InterPro" id="IPR027543">
    <property type="entry name" value="Lon_bac"/>
</dbReference>
<dbReference type="RefSeq" id="WP_050727121.1">
    <property type="nucleotide sequence ID" value="NZ_CP012332.1"/>
</dbReference>
<evidence type="ECO:0000256" key="2">
    <source>
        <dbReference type="ARBA" id="ARBA00022490"/>
    </source>
</evidence>
<keyword evidence="5 9" id="KW-0378">Hydrolase</keyword>
<comment type="subunit">
    <text evidence="9 10">Homohexamer. Organized in a ring with a central cavity.</text>
</comment>
<dbReference type="GO" id="GO:0004252">
    <property type="term" value="F:serine-type endopeptidase activity"/>
    <property type="evidence" value="ECO:0007669"/>
    <property type="project" value="UniProtKB-UniRule"/>
</dbReference>
<evidence type="ECO:0000256" key="9">
    <source>
        <dbReference type="HAMAP-Rule" id="MF_01973"/>
    </source>
</evidence>
<dbReference type="Pfam" id="PF05362">
    <property type="entry name" value="Lon_C"/>
    <property type="match status" value="1"/>
</dbReference>
<dbReference type="InterPro" id="IPR014721">
    <property type="entry name" value="Ribsml_uS5_D2-typ_fold_subgr"/>
</dbReference>
<comment type="induction">
    <text evidence="9">By heat shock.</text>
</comment>
<dbReference type="PROSITE" id="PS01046">
    <property type="entry name" value="LON_SER"/>
    <property type="match status" value="1"/>
</dbReference>
<evidence type="ECO:0000256" key="1">
    <source>
        <dbReference type="ARBA" id="ARBA00004496"/>
    </source>
</evidence>
<dbReference type="InterPro" id="IPR008268">
    <property type="entry name" value="Peptidase_S16_AS"/>
</dbReference>
<dbReference type="FunFam" id="1.20.5.5270:FF:000002">
    <property type="entry name" value="Lon protease homolog"/>
    <property type="match status" value="1"/>
</dbReference>
<feature type="domain" description="Lon N-terminal" evidence="17">
    <location>
        <begin position="18"/>
        <end position="212"/>
    </location>
</feature>
<accession>A0A0K1PI07</accession>
<dbReference type="GO" id="GO:0006515">
    <property type="term" value="P:protein quality control for misfolded or incompletely synthesized proteins"/>
    <property type="evidence" value="ECO:0007669"/>
    <property type="project" value="UniProtKB-UniRule"/>
</dbReference>
<dbReference type="STRING" id="1391653.AKJ08_3428"/>
<dbReference type="Gene3D" id="1.20.58.1480">
    <property type="match status" value="1"/>
</dbReference>
<evidence type="ECO:0000256" key="10">
    <source>
        <dbReference type="PIRNR" id="PIRNR001174"/>
    </source>
</evidence>
<keyword evidence="8 9" id="KW-0346">Stress response</keyword>
<organism evidence="18 19">
    <name type="scientific">Vulgatibacter incomptus</name>
    <dbReference type="NCBI Taxonomy" id="1391653"/>
    <lineage>
        <taxon>Bacteria</taxon>
        <taxon>Pseudomonadati</taxon>
        <taxon>Myxococcota</taxon>
        <taxon>Myxococcia</taxon>
        <taxon>Myxococcales</taxon>
        <taxon>Cystobacterineae</taxon>
        <taxon>Vulgatibacteraceae</taxon>
        <taxon>Vulgatibacter</taxon>
    </lineage>
</organism>
<dbReference type="InterPro" id="IPR020568">
    <property type="entry name" value="Ribosomal_Su5_D2-typ_SF"/>
</dbReference>
<dbReference type="PATRIC" id="fig|1391653.3.peg.3578"/>
<dbReference type="InterPro" id="IPR003111">
    <property type="entry name" value="Lon_prtase_N"/>
</dbReference>
<dbReference type="HAMAP" id="MF_01973">
    <property type="entry name" value="lon_bact"/>
    <property type="match status" value="1"/>
</dbReference>
<dbReference type="Pfam" id="PF00004">
    <property type="entry name" value="AAA"/>
    <property type="match status" value="1"/>
</dbReference>
<dbReference type="GO" id="GO:0005524">
    <property type="term" value="F:ATP binding"/>
    <property type="evidence" value="ECO:0007669"/>
    <property type="project" value="UniProtKB-UniRule"/>
</dbReference>
<dbReference type="InterPro" id="IPR054594">
    <property type="entry name" value="Lon_lid"/>
</dbReference>
<evidence type="ECO:0000256" key="15">
    <source>
        <dbReference type="SAM" id="Coils"/>
    </source>
</evidence>
<dbReference type="PANTHER" id="PTHR10046">
    <property type="entry name" value="ATP DEPENDENT LON PROTEASE FAMILY MEMBER"/>
    <property type="match status" value="1"/>
</dbReference>
<dbReference type="SUPFAM" id="SSF54211">
    <property type="entry name" value="Ribosomal protein S5 domain 2-like"/>
    <property type="match status" value="1"/>
</dbReference>
<feature type="active site" evidence="9 11">
    <location>
        <position position="687"/>
    </location>
</feature>
<evidence type="ECO:0000313" key="18">
    <source>
        <dbReference type="EMBL" id="AKU93041.1"/>
    </source>
</evidence>
<protein>
    <recommendedName>
        <fullName evidence="9 10">Lon protease</fullName>
        <ecNumber evidence="9 10">3.4.21.53</ecNumber>
    </recommendedName>
    <alternativeName>
        <fullName evidence="9">ATP-dependent protease La</fullName>
    </alternativeName>
</protein>
<evidence type="ECO:0000256" key="5">
    <source>
        <dbReference type="ARBA" id="ARBA00022801"/>
    </source>
</evidence>
<dbReference type="PROSITE" id="PS51786">
    <property type="entry name" value="LON_PROTEOLYTIC"/>
    <property type="match status" value="1"/>
</dbReference>
<dbReference type="GO" id="GO:0034605">
    <property type="term" value="P:cellular response to heat"/>
    <property type="evidence" value="ECO:0007669"/>
    <property type="project" value="UniProtKB-UniRule"/>
</dbReference>
<evidence type="ECO:0000256" key="11">
    <source>
        <dbReference type="PIRSR" id="PIRSR001174-1"/>
    </source>
</evidence>
<keyword evidence="19" id="KW-1185">Reference proteome</keyword>
<feature type="active site" evidence="9 11">
    <location>
        <position position="730"/>
    </location>
</feature>
<dbReference type="InterPro" id="IPR003959">
    <property type="entry name" value="ATPase_AAA_core"/>
</dbReference>
<keyword evidence="4 9" id="KW-0547">Nucleotide-binding</keyword>
<evidence type="ECO:0000256" key="12">
    <source>
        <dbReference type="PIRSR" id="PIRSR001174-2"/>
    </source>
</evidence>
<dbReference type="InterPro" id="IPR004815">
    <property type="entry name" value="Lon_bac/euk-typ"/>
</dbReference>
<dbReference type="InterPro" id="IPR008269">
    <property type="entry name" value="Lon_proteolytic"/>
</dbReference>
<keyword evidence="6 9" id="KW-0720">Serine protease</keyword>
<sequence length="805" mass="88593">MTLPADVETGAPEVPETLPLLPIRDLVVFPYMIAPIFVSREISIAAIEEAMQGDRLLFLAAQKETGDDRPAPEAIHELGTVGMIMRRRKLPDGRLKLVVQGVARGRIRSFVQEQPSMRVRIAPVHEAPVAIDDRVEALVRATLESVEKIVQQGRSLSPDILAVIQGIRHPGRLADLVASHLAPEVAGAQLLLESQDPVARLQLLNERLEREQAVQQMRQEIQTQAKEVMSQSQREYFLREQLRQIQSELGEGDGRMEEMEQLRKRIALAKMPPDVSEEASKQLRRLEGMHGDSAEAAVIRSYLDWITELPWSTETDDRLDLREAEAVLDEDHYGLDEVKERLLEYLGVRKLKADMKGPILCLAGPPGVGKTSLGKSVARAMGRSFVRVALGGVRDEAEIRGHRRTYVGAMPGRIIQAIKQAGSKNPVVLLDELDKLGQDFRGDPSAALLEVLDPEQNNKFRDHYLNVDFDLSKVLFLATANQLDPIPGPLRDRMEVIAIAGYTDQDKLHICKRHILPRQIEENGLTPELVELSDRAIKALVRGYTREAGLRNLERLVAKLCRKVARRVAEGRTRKTLITAKALPRYLGPARYVDDPALLLDEVGVSTGLAWTQAGGEILQIEASATTGKGGLILTGHLGDVMKESARAALTWARTRAGSFGIPEGWFESHEIHVHVPAGAIPKDGPSAGIAMATALVSVASGIPARHDVAMTGELTLRGRVMPIGGLKAKLLAAMRHGIADAIIPKENEKDLAEIPAAVRRRVRIHPVRSLDEVMALSLARSTAPALTVVEEKPRRSRKRSAPSV</sequence>
<evidence type="ECO:0000256" key="13">
    <source>
        <dbReference type="PROSITE-ProRule" id="PRU01122"/>
    </source>
</evidence>
<dbReference type="SMART" id="SM00464">
    <property type="entry name" value="LON"/>
    <property type="match status" value="1"/>
</dbReference>
<dbReference type="Proteomes" id="UP000055590">
    <property type="component" value="Chromosome"/>
</dbReference>
<dbReference type="KEGG" id="vin:AKJ08_3428"/>
<reference evidence="18 19" key="1">
    <citation type="submission" date="2015-08" db="EMBL/GenBank/DDBJ databases">
        <authorList>
            <person name="Babu N.S."/>
            <person name="Beckwith C.J."/>
            <person name="Beseler K.G."/>
            <person name="Brison A."/>
            <person name="Carone J.V."/>
            <person name="Caskin T.P."/>
            <person name="Diamond M."/>
            <person name="Durham M.E."/>
            <person name="Foxe J.M."/>
            <person name="Go M."/>
            <person name="Henderson B.A."/>
            <person name="Jones I.B."/>
            <person name="McGettigan J.A."/>
            <person name="Micheletti S.J."/>
            <person name="Nasrallah M.E."/>
            <person name="Ortiz D."/>
            <person name="Piller C.R."/>
            <person name="Privatt S.R."/>
            <person name="Schneider S.L."/>
            <person name="Sharp S."/>
            <person name="Smith T.C."/>
            <person name="Stanton J.D."/>
            <person name="Ullery H.E."/>
            <person name="Wilson R.J."/>
            <person name="Serrano M.G."/>
            <person name="Buck G."/>
            <person name="Lee V."/>
            <person name="Wang Y."/>
            <person name="Carvalho R."/>
            <person name="Voegtly L."/>
            <person name="Shi R."/>
            <person name="Duckworth R."/>
            <person name="Johnson A."/>
            <person name="Loviza R."/>
            <person name="Walstead R."/>
            <person name="Shah Z."/>
            <person name="Kiflezghi M."/>
            <person name="Wade K."/>
            <person name="Ball S.L."/>
            <person name="Bradley K.W."/>
            <person name="Asai D.J."/>
            <person name="Bowman C.A."/>
            <person name="Russell D.A."/>
            <person name="Pope W.H."/>
            <person name="Jacobs-Sera D."/>
            <person name="Hendrix R.W."/>
            <person name="Hatfull G.F."/>
        </authorList>
    </citation>
    <scope>NUCLEOTIDE SEQUENCE [LARGE SCALE GENOMIC DNA]</scope>
    <source>
        <strain evidence="18 19">DSM 27710</strain>
    </source>
</reference>
<proteinExistence type="evidence at transcript level"/>
<dbReference type="Gene3D" id="1.20.5.5270">
    <property type="match status" value="1"/>
</dbReference>
<comment type="catalytic activity">
    <reaction evidence="9 10 13">
        <text>Hydrolysis of proteins in presence of ATP.</text>
        <dbReference type="EC" id="3.4.21.53"/>
    </reaction>
</comment>
<dbReference type="AlphaFoldDB" id="A0A0K1PI07"/>
<feature type="coiled-coil region" evidence="15">
    <location>
        <begin position="198"/>
        <end position="234"/>
    </location>
</feature>
<keyword evidence="2 9" id="KW-0963">Cytoplasm</keyword>
<dbReference type="Gene3D" id="1.10.8.60">
    <property type="match status" value="1"/>
</dbReference>
<evidence type="ECO:0000256" key="14">
    <source>
        <dbReference type="RuleBase" id="RU000591"/>
    </source>
</evidence>
<dbReference type="PRINTS" id="PR00830">
    <property type="entry name" value="ENDOLAPTASE"/>
</dbReference>